<dbReference type="PANTHER" id="PTHR23088">
    <property type="entry name" value="NITRILASE-RELATED"/>
    <property type="match status" value="1"/>
</dbReference>
<reference evidence="5" key="1">
    <citation type="submission" date="2016-11" db="EMBL/GenBank/DDBJ databases">
        <authorList>
            <person name="Varghese N."/>
            <person name="Submissions S."/>
        </authorList>
    </citation>
    <scope>NUCLEOTIDE SEQUENCE [LARGE SCALE GENOMIC DNA]</scope>
    <source>
        <strain evidence="5">DSM 11792</strain>
    </source>
</reference>
<dbReference type="GO" id="GO:0006107">
    <property type="term" value="P:oxaloacetate metabolic process"/>
    <property type="evidence" value="ECO:0007669"/>
    <property type="project" value="TreeGrafter"/>
</dbReference>
<proteinExistence type="inferred from homology"/>
<dbReference type="GO" id="GO:0050152">
    <property type="term" value="F:omega-amidase activity"/>
    <property type="evidence" value="ECO:0007669"/>
    <property type="project" value="TreeGrafter"/>
</dbReference>
<dbReference type="PROSITE" id="PS50263">
    <property type="entry name" value="CN_HYDROLASE"/>
    <property type="match status" value="1"/>
</dbReference>
<dbReference type="InterPro" id="IPR003010">
    <property type="entry name" value="C-N_Hydrolase"/>
</dbReference>
<comment type="similarity">
    <text evidence="1">Belongs to the carbon-nitrogen hydrolase superfamily. NIT1/NIT2 family.</text>
</comment>
<dbReference type="PROSITE" id="PS01227">
    <property type="entry name" value="UPF0012"/>
    <property type="match status" value="1"/>
</dbReference>
<organism evidence="4 5">
    <name type="scientific">Desulfofundulus australicus DSM 11792</name>
    <dbReference type="NCBI Taxonomy" id="1121425"/>
    <lineage>
        <taxon>Bacteria</taxon>
        <taxon>Bacillati</taxon>
        <taxon>Bacillota</taxon>
        <taxon>Clostridia</taxon>
        <taxon>Eubacteriales</taxon>
        <taxon>Peptococcaceae</taxon>
        <taxon>Desulfofundulus</taxon>
    </lineage>
</organism>
<evidence type="ECO:0000313" key="4">
    <source>
        <dbReference type="EMBL" id="SHF38796.1"/>
    </source>
</evidence>
<evidence type="ECO:0000256" key="2">
    <source>
        <dbReference type="ARBA" id="ARBA00022801"/>
    </source>
</evidence>
<dbReference type="GO" id="GO:0006541">
    <property type="term" value="P:glutamine metabolic process"/>
    <property type="evidence" value="ECO:0007669"/>
    <property type="project" value="TreeGrafter"/>
</dbReference>
<dbReference type="SUPFAM" id="SSF56317">
    <property type="entry name" value="Carbon-nitrogen hydrolase"/>
    <property type="match status" value="1"/>
</dbReference>
<dbReference type="PANTHER" id="PTHR23088:SF30">
    <property type="entry name" value="OMEGA-AMIDASE NIT2"/>
    <property type="match status" value="1"/>
</dbReference>
<accession>A0A1M5B8Q6</accession>
<dbReference type="InterPro" id="IPR036526">
    <property type="entry name" value="C-N_Hydrolase_sf"/>
</dbReference>
<name>A0A1M5B8Q6_9FIRM</name>
<feature type="domain" description="CN hydrolase" evidence="3">
    <location>
        <begin position="4"/>
        <end position="249"/>
    </location>
</feature>
<keyword evidence="5" id="KW-1185">Reference proteome</keyword>
<dbReference type="OrthoDB" id="9811121at2"/>
<dbReference type="Pfam" id="PF00795">
    <property type="entry name" value="CN_hydrolase"/>
    <property type="match status" value="1"/>
</dbReference>
<dbReference type="GO" id="GO:0006528">
    <property type="term" value="P:asparagine metabolic process"/>
    <property type="evidence" value="ECO:0007669"/>
    <property type="project" value="TreeGrafter"/>
</dbReference>
<dbReference type="AlphaFoldDB" id="A0A1M5B8Q6"/>
<dbReference type="RefSeq" id="WP_073166039.1">
    <property type="nucleotide sequence ID" value="NZ_FQUW01000026.1"/>
</dbReference>
<protein>
    <submittedName>
        <fullName evidence="4">Predicted amidohydrolase</fullName>
    </submittedName>
</protein>
<evidence type="ECO:0000259" key="3">
    <source>
        <dbReference type="PROSITE" id="PS50263"/>
    </source>
</evidence>
<dbReference type="InterPro" id="IPR045254">
    <property type="entry name" value="Nit1/2_C-N_Hydrolase"/>
</dbReference>
<evidence type="ECO:0000256" key="1">
    <source>
        <dbReference type="ARBA" id="ARBA00010613"/>
    </source>
</evidence>
<keyword evidence="2 4" id="KW-0378">Hydrolase</keyword>
<sequence length="277" mass="30574">MQGYRVAVCQMAIDRDKEKNIARAREMIARAAEKGARLVVLPEMFNCPYVARLFPRYAESYPEGPSLQMLSRAAREEGVYLVGGSLPERDGDRVYNTSFIFAPDGRLLGKHRKVHLFDVELAGGLSVKESSTLGAGNRVTVIPAELGGLGVAICYDIRFPELMRLMVLKGARVVVIPAAFNMTTGPAHWELVFRMRAVDNQAYFIGASPARDPGAPYVAYGHSLVVDPWGKVVSMAGEGEEIIYAEIDPGLIDKVRSELPLLRHRRTDVYALELLVP</sequence>
<dbReference type="Gene3D" id="3.60.110.10">
    <property type="entry name" value="Carbon-nitrogen hydrolase"/>
    <property type="match status" value="1"/>
</dbReference>
<gene>
    <name evidence="4" type="ORF">SAMN02745218_02128</name>
</gene>
<dbReference type="EMBL" id="FQUW01000026">
    <property type="protein sequence ID" value="SHF38796.1"/>
    <property type="molecule type" value="Genomic_DNA"/>
</dbReference>
<dbReference type="CDD" id="cd07572">
    <property type="entry name" value="nit"/>
    <property type="match status" value="1"/>
</dbReference>
<evidence type="ECO:0000313" key="5">
    <source>
        <dbReference type="Proteomes" id="UP000184196"/>
    </source>
</evidence>
<dbReference type="InterPro" id="IPR001110">
    <property type="entry name" value="UPF0012_CS"/>
</dbReference>
<dbReference type="Proteomes" id="UP000184196">
    <property type="component" value="Unassembled WGS sequence"/>
</dbReference>